<comment type="caution">
    <text evidence="2">The sequence shown here is derived from an EMBL/GenBank/DDBJ whole genome shotgun (WGS) entry which is preliminary data.</text>
</comment>
<feature type="region of interest" description="Disordered" evidence="1">
    <location>
        <begin position="262"/>
        <end position="290"/>
    </location>
</feature>
<dbReference type="EMBL" id="LCTV02000010">
    <property type="protein sequence ID" value="PRQ71994.1"/>
    <property type="molecule type" value="Genomic_DNA"/>
</dbReference>
<evidence type="ECO:0000256" key="1">
    <source>
        <dbReference type="SAM" id="MobiDB-lite"/>
    </source>
</evidence>
<organism evidence="2 3">
    <name type="scientific">Rhodotorula toruloides</name>
    <name type="common">Yeast</name>
    <name type="synonym">Rhodosporidium toruloides</name>
    <dbReference type="NCBI Taxonomy" id="5286"/>
    <lineage>
        <taxon>Eukaryota</taxon>
        <taxon>Fungi</taxon>
        <taxon>Dikarya</taxon>
        <taxon>Basidiomycota</taxon>
        <taxon>Pucciniomycotina</taxon>
        <taxon>Microbotryomycetes</taxon>
        <taxon>Sporidiobolales</taxon>
        <taxon>Sporidiobolaceae</taxon>
        <taxon>Rhodotorula</taxon>
    </lineage>
</organism>
<name>A0A2T0A1W3_RHOTO</name>
<feature type="region of interest" description="Disordered" evidence="1">
    <location>
        <begin position="302"/>
        <end position="332"/>
    </location>
</feature>
<evidence type="ECO:0000313" key="2">
    <source>
        <dbReference type="EMBL" id="PRQ71994.1"/>
    </source>
</evidence>
<evidence type="ECO:0000313" key="3">
    <source>
        <dbReference type="Proteomes" id="UP000239560"/>
    </source>
</evidence>
<reference evidence="2 3" key="1">
    <citation type="journal article" date="2018" name="Elife">
        <title>Functional genomics of lipid metabolism in the oleaginous yeast Rhodosporidium toruloides.</title>
        <authorList>
            <person name="Coradetti S.T."/>
            <person name="Pinel D."/>
            <person name="Geiselman G."/>
            <person name="Ito M."/>
            <person name="Mondo S."/>
            <person name="Reilly M.C."/>
            <person name="Cheng Y.F."/>
            <person name="Bauer S."/>
            <person name="Grigoriev I."/>
            <person name="Gladden J.M."/>
            <person name="Simmons B.A."/>
            <person name="Brem R."/>
            <person name="Arkin A.P."/>
            <person name="Skerker J.M."/>
        </authorList>
    </citation>
    <scope>NUCLEOTIDE SEQUENCE [LARGE SCALE GENOMIC DNA]</scope>
    <source>
        <strain evidence="2 3">NBRC 0880</strain>
    </source>
</reference>
<proteinExistence type="predicted"/>
<accession>A0A2T0A1W3</accession>
<dbReference type="AlphaFoldDB" id="A0A2T0A1W3"/>
<feature type="compositionally biased region" description="Low complexity" evidence="1">
    <location>
        <begin position="85"/>
        <end position="101"/>
    </location>
</feature>
<dbReference type="Proteomes" id="UP000239560">
    <property type="component" value="Unassembled WGS sequence"/>
</dbReference>
<protein>
    <submittedName>
        <fullName evidence="2">Uncharacterized protein</fullName>
    </submittedName>
</protein>
<feature type="compositionally biased region" description="Acidic residues" evidence="1">
    <location>
        <begin position="102"/>
        <end position="121"/>
    </location>
</feature>
<feature type="compositionally biased region" description="Basic and acidic residues" evidence="1">
    <location>
        <begin position="321"/>
        <end position="330"/>
    </location>
</feature>
<feature type="region of interest" description="Disordered" evidence="1">
    <location>
        <begin position="85"/>
        <end position="132"/>
    </location>
</feature>
<sequence length="413" mass="44107">MPTTDLEPPNPAESYPAEALANEELNARSIREVPLQDLVKTIFASRRGSARPPALRRLHATSAIAAGRARGEGAGTLTALAAETGEAGTQEPSGAVAGAEAEASEEEGEGEAGETEAEPATEGEAASKPVKRAKRKYIKDFTKEKGARLDDDIGLVDRGVAKADADAIAASAAAATAAAASASDQLDTGVPGSQASSILSLPRFRDVERTFSRHRPIWVDQDRPDVRMNLCVTVVGATSDRPQVIGSGVSMPGKVLRKAQTSRINGGGKRPGLQDVPASHSSSSSCDRCPGRRRIIRLRLRYPPSPARNPSHLRLAHQRHGGPEEGDGPRHQAVSCSRSAVRYGRHARRPVHGSVHGGARQRRRLAARGTATGLPRRRHAEDQGHVACGRACHSSRHRLPCSWRRSARPRRCW</sequence>
<gene>
    <name evidence="2" type="ORF">AAT19DRAFT_9333</name>
</gene>